<keyword evidence="2" id="KW-1185">Reference proteome</keyword>
<dbReference type="Proteomes" id="UP000318420">
    <property type="component" value="Segment"/>
</dbReference>
<accession>A0A514A1U1</accession>
<gene>
    <name evidence="1" type="ORF">LAh10_72</name>
</gene>
<evidence type="ECO:0000313" key="2">
    <source>
        <dbReference type="Proteomes" id="UP000318420"/>
    </source>
</evidence>
<name>A0A514A1U1_9CAUD</name>
<reference evidence="1 2" key="1">
    <citation type="submission" date="2019-04" db="EMBL/GenBank/DDBJ databases">
        <title>Novel bacteriophages capable of disrupting biofilms from clinical strains of Aeromonas hydrophila with intrinsic antibiotic resistance.</title>
        <authorList>
            <person name="Kabwe M."/>
            <person name="Brown T.L."/>
            <person name="Speirs L."/>
            <person name="Ku H."/>
            <person name="Leach M."/>
            <person name="Chan H.T."/>
            <person name="Petrovski S."/>
            <person name="Lock P."/>
            <person name="Tucci J."/>
        </authorList>
    </citation>
    <scope>NUCLEOTIDE SEQUENCE [LARGE SCALE GENOMIC DNA]</scope>
</reference>
<proteinExistence type="predicted"/>
<dbReference type="EMBL" id="MK838116">
    <property type="protein sequence ID" value="QDH47206.1"/>
    <property type="molecule type" value="Genomic_DNA"/>
</dbReference>
<evidence type="ECO:0000313" key="1">
    <source>
        <dbReference type="EMBL" id="QDH47206.1"/>
    </source>
</evidence>
<sequence length="128" mass="14632">MKTSIILKELMNIVFQGGIRENNKDAFGPELYQVLTYLGKVSPVFMEEESGIAAHIRRDNHSLVIAYDLDLTVWTCIYTELDDEERVVRELSSAVELRGIEHEAWFAEENFQYIQTAFSPIVGCFVPA</sequence>
<protein>
    <submittedName>
        <fullName evidence="1">Uncharacterized protein</fullName>
    </submittedName>
</protein>
<organism evidence="1 2">
    <name type="scientific">Aeromonas phage LAh10</name>
    <dbReference type="NCBI Taxonomy" id="2591025"/>
    <lineage>
        <taxon>Viruses</taxon>
        <taxon>Duplodnaviria</taxon>
        <taxon>Heunggongvirae</taxon>
        <taxon>Uroviricota</taxon>
        <taxon>Caudoviricetes</taxon>
        <taxon>Chimalliviridae</taxon>
        <taxon>Ludhianavirus</taxon>
        <taxon>Ludhianavirus LAh10</taxon>
    </lineage>
</organism>